<dbReference type="Proteomes" id="UP000540929">
    <property type="component" value="Unassembled WGS sequence"/>
</dbReference>
<dbReference type="PANTHER" id="PTHR30506:SF3">
    <property type="entry name" value="UPF0126 INNER MEMBRANE PROTEIN YADS-RELATED"/>
    <property type="match status" value="1"/>
</dbReference>
<comment type="caution">
    <text evidence="9">The sequence shown here is derived from an EMBL/GenBank/DDBJ whole genome shotgun (WGS) entry which is preliminary data.</text>
</comment>
<protein>
    <submittedName>
        <fullName evidence="9">Putative membrane protein YeiH</fullName>
    </submittedName>
</protein>
<comment type="similarity">
    <text evidence="2">Belongs to the UPF0126 family.</text>
</comment>
<dbReference type="EMBL" id="JACCAS010000002">
    <property type="protein sequence ID" value="NYH26828.1"/>
    <property type="molecule type" value="Genomic_DNA"/>
</dbReference>
<evidence type="ECO:0000313" key="9">
    <source>
        <dbReference type="EMBL" id="NYH26828.1"/>
    </source>
</evidence>
<evidence type="ECO:0000256" key="3">
    <source>
        <dbReference type="ARBA" id="ARBA00022475"/>
    </source>
</evidence>
<keyword evidence="5 7" id="KW-1133">Transmembrane helix</keyword>
<feature type="transmembrane region" description="Helical" evidence="7">
    <location>
        <begin position="180"/>
        <end position="199"/>
    </location>
</feature>
<evidence type="ECO:0000256" key="4">
    <source>
        <dbReference type="ARBA" id="ARBA00022692"/>
    </source>
</evidence>
<evidence type="ECO:0000256" key="7">
    <source>
        <dbReference type="SAM" id="Phobius"/>
    </source>
</evidence>
<feature type="transmembrane region" description="Helical" evidence="7">
    <location>
        <begin position="150"/>
        <end position="168"/>
    </location>
</feature>
<keyword evidence="3" id="KW-1003">Cell membrane</keyword>
<keyword evidence="6 7" id="KW-0472">Membrane</keyword>
<dbReference type="InterPro" id="IPR005115">
    <property type="entry name" value="Gly_transporter"/>
</dbReference>
<organism evidence="9 10">
    <name type="scientific">Paraburkholderia bryophila</name>
    <dbReference type="NCBI Taxonomy" id="420952"/>
    <lineage>
        <taxon>Bacteria</taxon>
        <taxon>Pseudomonadati</taxon>
        <taxon>Pseudomonadota</taxon>
        <taxon>Betaproteobacteria</taxon>
        <taxon>Burkholderiales</taxon>
        <taxon>Burkholderiaceae</taxon>
        <taxon>Paraburkholderia</taxon>
    </lineage>
</organism>
<feature type="transmembrane region" description="Helical" evidence="7">
    <location>
        <begin position="7"/>
        <end position="28"/>
    </location>
</feature>
<dbReference type="GO" id="GO:0005886">
    <property type="term" value="C:plasma membrane"/>
    <property type="evidence" value="ECO:0007669"/>
    <property type="project" value="UniProtKB-SubCell"/>
</dbReference>
<evidence type="ECO:0000256" key="2">
    <source>
        <dbReference type="ARBA" id="ARBA00008193"/>
    </source>
</evidence>
<feature type="transmembrane region" description="Helical" evidence="7">
    <location>
        <begin position="67"/>
        <end position="87"/>
    </location>
</feature>
<feature type="transmembrane region" description="Helical" evidence="7">
    <location>
        <begin position="118"/>
        <end position="138"/>
    </location>
</feature>
<dbReference type="RefSeq" id="WP_035555400.1">
    <property type="nucleotide sequence ID" value="NZ_JACCAS010000002.1"/>
</dbReference>
<evidence type="ECO:0000256" key="5">
    <source>
        <dbReference type="ARBA" id="ARBA00022989"/>
    </source>
</evidence>
<sequence length="206" mass="21062">MKRIESVVLAADLAGTAVFAFEGALAAMHGGLDLLGVMVLSFVVALGGGVIRDLLIGATPPNAVRDWRYPVLAFATGLLTFVFHGAARELPPLLVTTLDAAGLALFAVAGAQKALNFGIGPFIATLMGTVTGVGGGVIRDLLLARVPSVLVTDIYASAAFVGGVALVAARRFEVPPVATALLSGAVCFVLRMLAVTHGWQLPKAAM</sequence>
<comment type="subcellular location">
    <subcellularLocation>
        <location evidence="1">Cell membrane</location>
        <topology evidence="1">Multi-pass membrane protein</topology>
    </subcellularLocation>
</comment>
<name>A0A7Y9WVM6_9BURK</name>
<feature type="domain" description="Glycine transporter" evidence="8">
    <location>
        <begin position="10"/>
        <end position="84"/>
    </location>
</feature>
<feature type="transmembrane region" description="Helical" evidence="7">
    <location>
        <begin position="93"/>
        <end position="111"/>
    </location>
</feature>
<dbReference type="PANTHER" id="PTHR30506">
    <property type="entry name" value="INNER MEMBRANE PROTEIN"/>
    <property type="match status" value="1"/>
</dbReference>
<keyword evidence="10" id="KW-1185">Reference proteome</keyword>
<evidence type="ECO:0000256" key="6">
    <source>
        <dbReference type="ARBA" id="ARBA00023136"/>
    </source>
</evidence>
<keyword evidence="4 7" id="KW-0812">Transmembrane</keyword>
<gene>
    <name evidence="9" type="ORF">GGD40_006399</name>
</gene>
<accession>A0A7Y9WVM6</accession>
<dbReference type="AlphaFoldDB" id="A0A7Y9WVM6"/>
<feature type="transmembrane region" description="Helical" evidence="7">
    <location>
        <begin position="34"/>
        <end position="55"/>
    </location>
</feature>
<evidence type="ECO:0000313" key="10">
    <source>
        <dbReference type="Proteomes" id="UP000540929"/>
    </source>
</evidence>
<reference evidence="9 10" key="1">
    <citation type="submission" date="2020-07" db="EMBL/GenBank/DDBJ databases">
        <title>Exploring microbial biodiversity for novel pathways involved in the catabolism of aromatic compounds derived from lignin.</title>
        <authorList>
            <person name="Elkins J."/>
        </authorList>
    </citation>
    <scope>NUCLEOTIDE SEQUENCE [LARGE SCALE GENOMIC DNA]</scope>
    <source>
        <strain evidence="9 10">H2C3C</strain>
    </source>
</reference>
<feature type="domain" description="Glycine transporter" evidence="8">
    <location>
        <begin position="97"/>
        <end position="169"/>
    </location>
</feature>
<evidence type="ECO:0000259" key="8">
    <source>
        <dbReference type="Pfam" id="PF03458"/>
    </source>
</evidence>
<evidence type="ECO:0000256" key="1">
    <source>
        <dbReference type="ARBA" id="ARBA00004651"/>
    </source>
</evidence>
<proteinExistence type="inferred from homology"/>
<dbReference type="Pfam" id="PF03458">
    <property type="entry name" value="Gly_transporter"/>
    <property type="match status" value="2"/>
</dbReference>